<feature type="domain" description="Leucine-binding protein" evidence="6">
    <location>
        <begin position="29"/>
        <end position="359"/>
    </location>
</feature>
<name>A0A4P6X0X6_HYDPS</name>
<protein>
    <recommendedName>
        <fullName evidence="6">Leucine-binding protein domain-containing protein</fullName>
    </recommendedName>
</protein>
<dbReference type="Pfam" id="PF13458">
    <property type="entry name" value="Peripla_BP_6"/>
    <property type="match status" value="1"/>
</dbReference>
<evidence type="ECO:0000256" key="3">
    <source>
        <dbReference type="ARBA" id="ARBA00022729"/>
    </source>
</evidence>
<dbReference type="Gene3D" id="3.40.50.2300">
    <property type="match status" value="2"/>
</dbReference>
<keyword evidence="3 5" id="KW-0732">Signal</keyword>
<dbReference type="PANTHER" id="PTHR47235:SF1">
    <property type="entry name" value="BLR6548 PROTEIN"/>
    <property type="match status" value="1"/>
</dbReference>
<dbReference type="InterPro" id="IPR000709">
    <property type="entry name" value="Leu_Ile_Val-bd"/>
</dbReference>
<evidence type="ECO:0000313" key="8">
    <source>
        <dbReference type="Proteomes" id="UP000293912"/>
    </source>
</evidence>
<dbReference type="Proteomes" id="UP000293912">
    <property type="component" value="Chromosome"/>
</dbReference>
<dbReference type="PRINTS" id="PR00337">
    <property type="entry name" value="LEUILEVALBP"/>
</dbReference>
<dbReference type="PANTHER" id="PTHR47235">
    <property type="entry name" value="BLR6548 PROTEIN"/>
    <property type="match status" value="1"/>
</dbReference>
<evidence type="ECO:0000259" key="6">
    <source>
        <dbReference type="Pfam" id="PF13458"/>
    </source>
</evidence>
<evidence type="ECO:0000256" key="5">
    <source>
        <dbReference type="SAM" id="SignalP"/>
    </source>
</evidence>
<accession>A0A4P6X0X6</accession>
<organism evidence="7 8">
    <name type="scientific">Hydrogenophaga pseudoflava</name>
    <name type="common">Pseudomonas carboxydoflava</name>
    <dbReference type="NCBI Taxonomy" id="47421"/>
    <lineage>
        <taxon>Bacteria</taxon>
        <taxon>Pseudomonadati</taxon>
        <taxon>Pseudomonadota</taxon>
        <taxon>Betaproteobacteria</taxon>
        <taxon>Burkholderiales</taxon>
        <taxon>Comamonadaceae</taxon>
        <taxon>Hydrogenophaga</taxon>
    </lineage>
</organism>
<evidence type="ECO:0000256" key="4">
    <source>
        <dbReference type="ARBA" id="ARBA00022970"/>
    </source>
</evidence>
<comment type="similarity">
    <text evidence="1">Belongs to the leucine-binding protein family.</text>
</comment>
<dbReference type="InterPro" id="IPR028081">
    <property type="entry name" value="Leu-bd"/>
</dbReference>
<dbReference type="GO" id="GO:0006865">
    <property type="term" value="P:amino acid transport"/>
    <property type="evidence" value="ECO:0007669"/>
    <property type="project" value="UniProtKB-KW"/>
</dbReference>
<dbReference type="SUPFAM" id="SSF53822">
    <property type="entry name" value="Periplasmic binding protein-like I"/>
    <property type="match status" value="1"/>
</dbReference>
<gene>
    <name evidence="7" type="ORF">HPF_20985</name>
</gene>
<dbReference type="CDD" id="cd06326">
    <property type="entry name" value="PBP1_ABC_ligand_binding-like"/>
    <property type="match status" value="1"/>
</dbReference>
<evidence type="ECO:0000313" key="7">
    <source>
        <dbReference type="EMBL" id="QBM30182.1"/>
    </source>
</evidence>
<dbReference type="RefSeq" id="WP_066155245.1">
    <property type="nucleotide sequence ID" value="NZ_CP037867.1"/>
</dbReference>
<keyword evidence="2" id="KW-0813">Transport</keyword>
<feature type="signal peptide" evidence="5">
    <location>
        <begin position="1"/>
        <end position="28"/>
    </location>
</feature>
<keyword evidence="8" id="KW-1185">Reference proteome</keyword>
<dbReference type="EMBL" id="CP037867">
    <property type="protein sequence ID" value="QBM30182.1"/>
    <property type="molecule type" value="Genomic_DNA"/>
</dbReference>
<dbReference type="InterPro" id="IPR028082">
    <property type="entry name" value="Peripla_BP_I"/>
</dbReference>
<keyword evidence="4" id="KW-0029">Amino-acid transport</keyword>
<dbReference type="AlphaFoldDB" id="A0A4P6X0X6"/>
<proteinExistence type="inferred from homology"/>
<evidence type="ECO:0000256" key="2">
    <source>
        <dbReference type="ARBA" id="ARBA00022448"/>
    </source>
</evidence>
<feature type="chain" id="PRO_5020884627" description="Leucine-binding protein domain-containing protein" evidence="5">
    <location>
        <begin position="29"/>
        <end position="376"/>
    </location>
</feature>
<dbReference type="KEGG" id="hpse:HPF_20985"/>
<sequence length="376" mass="39401" precursor="true">MTNTTSVRRTLGAMGLAAALAWPAAAWSQIRIGQTAGFSGPVAAGVKETTDGARLYFDAINAKGGVNGEKIDLVSLDDKFDPKLAAENARKLADDKEVVSLFLNRGTPHTQAILPVLADAKLPLVGPSTGAMVLHRPVNPWVFNVRATYQREAERAVQHLSLIGMDRIGVLHVEDSFGADLLEGAQKGFSSVGKSPLFIEKFDRAQWDFSAIAPRIASSGAQAVLFIGSGVAVADGVAAIRKAGSRAQIITNSNNASGGFVKSLGTHASGTIVTQVFPYERSLSVAMVKEAMDLAKAKGLEGVSPAMLEGFAAAKVLVAGLQRAGANPTRAKLRDALEGLSKLDIGGLEVGFGPNDHTGLEFVDLSIIDSGGKFRR</sequence>
<evidence type="ECO:0000256" key="1">
    <source>
        <dbReference type="ARBA" id="ARBA00010062"/>
    </source>
</evidence>
<reference evidence="7 8" key="1">
    <citation type="submission" date="2019-03" db="EMBL/GenBank/DDBJ databases">
        <authorList>
            <person name="Sebastian G."/>
            <person name="Baumann P."/>
            <person name="Ruckert C."/>
            <person name="Kalinowski J."/>
            <person name="Nebel B."/>
            <person name="Takors R."/>
            <person name="Blombach B."/>
        </authorList>
    </citation>
    <scope>NUCLEOTIDE SEQUENCE [LARGE SCALE GENOMIC DNA]</scope>
    <source>
        <strain evidence="7 8">DSM 1084</strain>
    </source>
</reference>